<keyword evidence="9" id="KW-1133">Transmembrane helix</keyword>
<evidence type="ECO:0000256" key="7">
    <source>
        <dbReference type="PROSITE-ProRule" id="PRU10141"/>
    </source>
</evidence>
<dbReference type="Pfam" id="PF00069">
    <property type="entry name" value="Pkinase"/>
    <property type="match status" value="1"/>
</dbReference>
<dbReference type="GO" id="GO:0004674">
    <property type="term" value="F:protein serine/threonine kinase activity"/>
    <property type="evidence" value="ECO:0007669"/>
    <property type="project" value="UniProtKB-KW"/>
</dbReference>
<dbReference type="PROSITE" id="PS00108">
    <property type="entry name" value="PROTEIN_KINASE_ST"/>
    <property type="match status" value="1"/>
</dbReference>
<gene>
    <name evidence="11" type="ORF">N1028_10905</name>
</gene>
<evidence type="ECO:0000256" key="6">
    <source>
        <dbReference type="ARBA" id="ARBA00022840"/>
    </source>
</evidence>
<keyword evidence="9" id="KW-0472">Membrane</keyword>
<dbReference type="Proteomes" id="UP001165587">
    <property type="component" value="Unassembled WGS sequence"/>
</dbReference>
<dbReference type="RefSeq" id="WP_259528505.1">
    <property type="nucleotide sequence ID" value="NZ_JANLCK010000005.1"/>
</dbReference>
<dbReference type="PANTHER" id="PTHR43289:SF6">
    <property type="entry name" value="SERINE_THREONINE-PROTEIN KINASE NEKL-3"/>
    <property type="match status" value="1"/>
</dbReference>
<keyword evidence="3" id="KW-0808">Transferase</keyword>
<dbReference type="PROSITE" id="PS50011">
    <property type="entry name" value="PROTEIN_KINASE_DOM"/>
    <property type="match status" value="1"/>
</dbReference>
<evidence type="ECO:0000256" key="4">
    <source>
        <dbReference type="ARBA" id="ARBA00022741"/>
    </source>
</evidence>
<protein>
    <recommendedName>
        <fullName evidence="1">non-specific serine/threonine protein kinase</fullName>
        <ecNumber evidence="1">2.7.11.1</ecNumber>
    </recommendedName>
</protein>
<keyword evidence="2 11" id="KW-0723">Serine/threonine-protein kinase</keyword>
<feature type="binding site" evidence="7">
    <location>
        <position position="44"/>
    </location>
    <ligand>
        <name>ATP</name>
        <dbReference type="ChEBI" id="CHEBI:30616"/>
    </ligand>
</feature>
<dbReference type="PROSITE" id="PS00107">
    <property type="entry name" value="PROTEIN_KINASE_ATP"/>
    <property type="match status" value="1"/>
</dbReference>
<feature type="compositionally biased region" description="Low complexity" evidence="8">
    <location>
        <begin position="331"/>
        <end position="349"/>
    </location>
</feature>
<dbReference type="InterPro" id="IPR011009">
    <property type="entry name" value="Kinase-like_dom_sf"/>
</dbReference>
<dbReference type="PANTHER" id="PTHR43289">
    <property type="entry name" value="MITOGEN-ACTIVATED PROTEIN KINASE KINASE KINASE 20-RELATED"/>
    <property type="match status" value="1"/>
</dbReference>
<dbReference type="Gene3D" id="3.30.200.20">
    <property type="entry name" value="Phosphorylase Kinase, domain 1"/>
    <property type="match status" value="1"/>
</dbReference>
<evidence type="ECO:0000256" key="2">
    <source>
        <dbReference type="ARBA" id="ARBA00022527"/>
    </source>
</evidence>
<sequence>MARRLPSAPPPLPGFTPVRVLGAGGFADVFLFEQNMPRRQVAVKVMLPEVVNDQVRRMFQVEADLMATLSAHPSILTVYEAGVSSDGRPYLVMELCSSSLGQSYRRQPLPVAEVLRIGVKIGGALHTAHQQGILHRDVKPSNILLTAYGAPVLSDFGISSTTRGSAAAEAVGLSIPWSAPEVVAEETQGTVASEVWALAATLYSLLAGRSPFEEAGTKSAPGDLARRIVKSRLPAIGRHDVPASLERVLAGALSKKPGERPASALELLRELQAVETELGLGQTSADIAMAEWASGYVRDDDERTVLHSGATTSATEKGVAAGGRARRARRPAGSSAAPGPGSSDGSAPGHHGRSTDSAAVSRTALESSDRTRVNGARAAAGTTSRGPAAAGRRGTGGLRAGRRRTIVVTAVVAGAALLAGIGITLFALGQSDPSIPRVGEITAVTTGGRILFSWDDPGLEQGDGYLVSTEGGADSMQRGREFAAFPSGDSSVCITVAVVRSGTTGEASSEKCAAPG</sequence>
<evidence type="ECO:0000256" key="8">
    <source>
        <dbReference type="SAM" id="MobiDB-lite"/>
    </source>
</evidence>
<evidence type="ECO:0000256" key="1">
    <source>
        <dbReference type="ARBA" id="ARBA00012513"/>
    </source>
</evidence>
<dbReference type="InterPro" id="IPR008271">
    <property type="entry name" value="Ser/Thr_kinase_AS"/>
</dbReference>
<dbReference type="EMBL" id="JANLCK010000005">
    <property type="protein sequence ID" value="MCS5726400.1"/>
    <property type="molecule type" value="Genomic_DNA"/>
</dbReference>
<feature type="compositionally biased region" description="Low complexity" evidence="8">
    <location>
        <begin position="375"/>
        <end position="392"/>
    </location>
</feature>
<dbReference type="SUPFAM" id="SSF56112">
    <property type="entry name" value="Protein kinase-like (PK-like)"/>
    <property type="match status" value="1"/>
</dbReference>
<keyword evidence="12" id="KW-1185">Reference proteome</keyword>
<evidence type="ECO:0000313" key="12">
    <source>
        <dbReference type="Proteomes" id="UP001165587"/>
    </source>
</evidence>
<keyword evidence="9" id="KW-0812">Transmembrane</keyword>
<evidence type="ECO:0000256" key="9">
    <source>
        <dbReference type="SAM" id="Phobius"/>
    </source>
</evidence>
<dbReference type="AlphaFoldDB" id="A0AA41XI93"/>
<dbReference type="EC" id="2.7.11.1" evidence="1"/>
<feature type="compositionally biased region" description="Polar residues" evidence="8">
    <location>
        <begin position="355"/>
        <end position="366"/>
    </location>
</feature>
<reference evidence="11" key="1">
    <citation type="submission" date="2022-08" db="EMBL/GenBank/DDBJ databases">
        <authorList>
            <person name="Deng Y."/>
            <person name="Han X.-F."/>
            <person name="Zhang Y.-Q."/>
        </authorList>
    </citation>
    <scope>NUCLEOTIDE SEQUENCE</scope>
    <source>
        <strain evidence="11">CPCC 203407</strain>
    </source>
</reference>
<proteinExistence type="predicted"/>
<evidence type="ECO:0000256" key="3">
    <source>
        <dbReference type="ARBA" id="ARBA00022679"/>
    </source>
</evidence>
<evidence type="ECO:0000259" key="10">
    <source>
        <dbReference type="PROSITE" id="PS50011"/>
    </source>
</evidence>
<accession>A0AA41XI93</accession>
<feature type="transmembrane region" description="Helical" evidence="9">
    <location>
        <begin position="406"/>
        <end position="428"/>
    </location>
</feature>
<name>A0AA41XI93_9MICO</name>
<keyword evidence="6 7" id="KW-0067">ATP-binding</keyword>
<dbReference type="GO" id="GO:0005524">
    <property type="term" value="F:ATP binding"/>
    <property type="evidence" value="ECO:0007669"/>
    <property type="project" value="UniProtKB-UniRule"/>
</dbReference>
<keyword evidence="4 7" id="KW-0547">Nucleotide-binding</keyword>
<feature type="domain" description="Protein kinase" evidence="10">
    <location>
        <begin position="15"/>
        <end position="272"/>
    </location>
</feature>
<keyword evidence="5 11" id="KW-0418">Kinase</keyword>
<dbReference type="CDD" id="cd14014">
    <property type="entry name" value="STKc_PknB_like"/>
    <property type="match status" value="1"/>
</dbReference>
<evidence type="ECO:0000313" key="11">
    <source>
        <dbReference type="EMBL" id="MCS5726400.1"/>
    </source>
</evidence>
<comment type="caution">
    <text evidence="11">The sequence shown here is derived from an EMBL/GenBank/DDBJ whole genome shotgun (WGS) entry which is preliminary data.</text>
</comment>
<dbReference type="Gene3D" id="1.10.510.10">
    <property type="entry name" value="Transferase(Phosphotransferase) domain 1"/>
    <property type="match status" value="1"/>
</dbReference>
<evidence type="ECO:0000256" key="5">
    <source>
        <dbReference type="ARBA" id="ARBA00022777"/>
    </source>
</evidence>
<organism evidence="11 12">
    <name type="scientific">Herbiconiux oxytropis</name>
    <dbReference type="NCBI Taxonomy" id="2970915"/>
    <lineage>
        <taxon>Bacteria</taxon>
        <taxon>Bacillati</taxon>
        <taxon>Actinomycetota</taxon>
        <taxon>Actinomycetes</taxon>
        <taxon>Micrococcales</taxon>
        <taxon>Microbacteriaceae</taxon>
        <taxon>Herbiconiux</taxon>
    </lineage>
</organism>
<dbReference type="SMART" id="SM00220">
    <property type="entry name" value="S_TKc"/>
    <property type="match status" value="1"/>
</dbReference>
<dbReference type="InterPro" id="IPR017441">
    <property type="entry name" value="Protein_kinase_ATP_BS"/>
</dbReference>
<dbReference type="InterPro" id="IPR000719">
    <property type="entry name" value="Prot_kinase_dom"/>
</dbReference>
<feature type="region of interest" description="Disordered" evidence="8">
    <location>
        <begin position="306"/>
        <end position="397"/>
    </location>
</feature>